<proteinExistence type="inferred from homology"/>
<keyword evidence="5" id="KW-0812">Transmembrane</keyword>
<comment type="pathway">
    <text evidence="5">Amine and polyamine biosynthesis; spermidine biosynthesis; spermidine from putrescine: step 1/1.</text>
</comment>
<comment type="similarity">
    <text evidence="1 5">Belongs to the spermidine/spermine synthase family.</text>
</comment>
<keyword evidence="4 5" id="KW-0620">Polyamine biosynthesis</keyword>
<feature type="transmembrane region" description="Helical" evidence="5">
    <location>
        <begin position="98"/>
        <end position="122"/>
    </location>
</feature>
<comment type="caution">
    <text evidence="5">Lacks conserved residue(s) required for the propagation of feature annotation.</text>
</comment>
<dbReference type="HAMAP" id="MF_00198">
    <property type="entry name" value="Spermidine_synth"/>
    <property type="match status" value="1"/>
</dbReference>
<dbReference type="AlphaFoldDB" id="A0A434AUG1"/>
<reference evidence="8 9" key="1">
    <citation type="submission" date="2018-11" db="EMBL/GenBank/DDBJ databases">
        <title>Parancylomarina longa gen. nov., sp. nov., isolated from sediments of southern Okinawa.</title>
        <authorList>
            <person name="Fu T."/>
        </authorList>
    </citation>
    <scope>NUCLEOTIDE SEQUENCE [LARGE SCALE GENOMIC DNA]</scope>
    <source>
        <strain evidence="8 9">T3-2 S1-C</strain>
    </source>
</reference>
<feature type="transmembrane region" description="Helical" evidence="5">
    <location>
        <begin position="196"/>
        <end position="214"/>
    </location>
</feature>
<feature type="binding site" evidence="5">
    <location>
        <position position="294"/>
    </location>
    <ligand>
        <name>spermidine</name>
        <dbReference type="ChEBI" id="CHEBI:57834"/>
    </ligand>
</feature>
<keyword evidence="5" id="KW-1003">Cell membrane</keyword>
<evidence type="ECO:0000256" key="3">
    <source>
        <dbReference type="ARBA" id="ARBA00023066"/>
    </source>
</evidence>
<dbReference type="GO" id="GO:0005886">
    <property type="term" value="C:plasma membrane"/>
    <property type="evidence" value="ECO:0007669"/>
    <property type="project" value="UniProtKB-SubCell"/>
</dbReference>
<feature type="binding site" evidence="5">
    <location>
        <position position="270"/>
    </location>
    <ligand>
        <name>spermidine</name>
        <dbReference type="ChEBI" id="CHEBI:57834"/>
    </ligand>
</feature>
<dbReference type="UniPathway" id="UPA00248">
    <property type="reaction ID" value="UER00314"/>
</dbReference>
<comment type="catalytic activity">
    <reaction evidence="5">
        <text>S-adenosyl 3-(methylsulfanyl)propylamine + putrescine = S-methyl-5'-thioadenosine + spermidine + H(+)</text>
        <dbReference type="Rhea" id="RHEA:12721"/>
        <dbReference type="ChEBI" id="CHEBI:15378"/>
        <dbReference type="ChEBI" id="CHEBI:17509"/>
        <dbReference type="ChEBI" id="CHEBI:57443"/>
        <dbReference type="ChEBI" id="CHEBI:57834"/>
        <dbReference type="ChEBI" id="CHEBI:326268"/>
        <dbReference type="EC" id="2.5.1.16"/>
    </reaction>
</comment>
<dbReference type="EC" id="2.5.1.16" evidence="5"/>
<organism evidence="8 9">
    <name type="scientific">Ancylomarina longa</name>
    <dbReference type="NCBI Taxonomy" id="2487017"/>
    <lineage>
        <taxon>Bacteria</taxon>
        <taxon>Pseudomonadati</taxon>
        <taxon>Bacteroidota</taxon>
        <taxon>Bacteroidia</taxon>
        <taxon>Marinilabiliales</taxon>
        <taxon>Marinifilaceae</taxon>
        <taxon>Ancylomarina</taxon>
    </lineage>
</organism>
<dbReference type="PANTHER" id="PTHR43317:SF1">
    <property type="entry name" value="THERMOSPERMINE SYNTHASE ACAULIS5"/>
    <property type="match status" value="1"/>
</dbReference>
<sequence>MFKNRSTLLKAAIFATGFSGVVAEYILSTLAQYFLGNSVFQWVMIISLMLFSMGLGSRLSKGFELNLLKRFLLTEFALSVLVSFAPLLVYTASAYTQAIGVLIYALAILIGLLIGMEIPLVIRINDDYENLRFNISNILENDYYGSLLGGIFFAFLGLPVLGLIYTPFVLGFVNFSVSIVVLFFLWNLLKVGERKMLAVLGAFILVLLSLGVFVTDPIIRYGEQQKYSDKVIYAEQTQYQRIVITQWKKDYWLYLNGNEQLCTRDELMYHEPLIHPAMTLHPNPVNVLVLGGGDGCAVREILKYPKVKTITLVDLDPAMTKLAQTNPILTNLNQHSFSNPKVNIINEDGYKFVQDNEDYYDVIIVDLPDPRTVELGRLYSHEFYKTCYHHLRPHGIIVTQAGSPYFATQAFTCILNTMKSAGFETIPMHNQVITLGEWGWCLGVKQSPYPDLKKKLQSLHFKVPTRWINHEAMSLITSFGKEFYPWEKDTVYVNRIHNPVLYKYYLKGNWDLY</sequence>
<evidence type="ECO:0000256" key="4">
    <source>
        <dbReference type="ARBA" id="ARBA00023115"/>
    </source>
</evidence>
<dbReference type="FunFam" id="3.40.50.150:FF:000088">
    <property type="entry name" value="Polyamine aminopropyltransferase"/>
    <property type="match status" value="1"/>
</dbReference>
<name>A0A434AUG1_9BACT</name>
<protein>
    <recommendedName>
        <fullName evidence="5">Polyamine aminopropyltransferase</fullName>
    </recommendedName>
    <alternativeName>
        <fullName evidence="5">Putrescine aminopropyltransferase</fullName>
        <shortName evidence="5">PAPT</shortName>
    </alternativeName>
    <alternativeName>
        <fullName evidence="5">Spermidine synthase</fullName>
        <shortName evidence="5">SPDS</shortName>
        <shortName evidence="5">SPDSY</shortName>
        <ecNumber evidence="5">2.5.1.16</ecNumber>
    </alternativeName>
</protein>
<dbReference type="PROSITE" id="PS51006">
    <property type="entry name" value="PABS_2"/>
    <property type="match status" value="1"/>
</dbReference>
<feature type="transmembrane region" description="Helical" evidence="5">
    <location>
        <begin position="171"/>
        <end position="189"/>
    </location>
</feature>
<dbReference type="GO" id="GO:0010487">
    <property type="term" value="F:thermospermine synthase activity"/>
    <property type="evidence" value="ECO:0007669"/>
    <property type="project" value="UniProtKB-ARBA"/>
</dbReference>
<evidence type="ECO:0000256" key="2">
    <source>
        <dbReference type="ARBA" id="ARBA00022679"/>
    </source>
</evidence>
<evidence type="ECO:0000259" key="7">
    <source>
        <dbReference type="PROSITE" id="PS51006"/>
    </source>
</evidence>
<keyword evidence="5" id="KW-1133">Transmembrane helix</keyword>
<keyword evidence="2 5" id="KW-0808">Transferase</keyword>
<evidence type="ECO:0000313" key="8">
    <source>
        <dbReference type="EMBL" id="RUT78062.1"/>
    </source>
</evidence>
<comment type="subunit">
    <text evidence="5">Homodimer or homotetramer.</text>
</comment>
<feature type="domain" description="PABS" evidence="7">
    <location>
        <begin position="211"/>
        <end position="445"/>
    </location>
</feature>
<dbReference type="SUPFAM" id="SSF53335">
    <property type="entry name" value="S-adenosyl-L-methionine-dependent methyltransferases"/>
    <property type="match status" value="1"/>
</dbReference>
<comment type="caution">
    <text evidence="8">The sequence shown here is derived from an EMBL/GenBank/DDBJ whole genome shotgun (WGS) entry which is preliminary data.</text>
</comment>
<dbReference type="NCBIfam" id="NF037959">
    <property type="entry name" value="MFS_SpdSyn"/>
    <property type="match status" value="1"/>
</dbReference>
<evidence type="ECO:0000256" key="1">
    <source>
        <dbReference type="ARBA" id="ARBA00007867"/>
    </source>
</evidence>
<evidence type="ECO:0000313" key="9">
    <source>
        <dbReference type="Proteomes" id="UP000282985"/>
    </source>
</evidence>
<keyword evidence="3 5" id="KW-0745">Spermidine biosynthesis</keyword>
<dbReference type="PANTHER" id="PTHR43317">
    <property type="entry name" value="THERMOSPERMINE SYNTHASE ACAULIS5"/>
    <property type="match status" value="1"/>
</dbReference>
<comment type="function">
    <text evidence="5">Catalyzes the irreversible transfer of a propylamine group from the amino donor S-adenosylmethioninamine (decarboxy-AdoMet) to putrescine (1,4-diaminobutane) to yield spermidine.</text>
</comment>
<feature type="transmembrane region" description="Helical" evidence="5">
    <location>
        <begin position="39"/>
        <end position="59"/>
    </location>
</feature>
<dbReference type="RefSeq" id="WP_127343927.1">
    <property type="nucleotide sequence ID" value="NZ_RJJX01000012.1"/>
</dbReference>
<dbReference type="Proteomes" id="UP000282985">
    <property type="component" value="Unassembled WGS sequence"/>
</dbReference>
<dbReference type="CDD" id="cd02440">
    <property type="entry name" value="AdoMet_MTases"/>
    <property type="match status" value="1"/>
</dbReference>
<dbReference type="Pfam" id="PF01564">
    <property type="entry name" value="Spermine_synth"/>
    <property type="match status" value="1"/>
</dbReference>
<feature type="transmembrane region" description="Helical" evidence="5">
    <location>
        <begin position="71"/>
        <end position="92"/>
    </location>
</feature>
<accession>A0A434AUG1</accession>
<dbReference type="InterPro" id="IPR001045">
    <property type="entry name" value="Spermi_synthase"/>
</dbReference>
<gene>
    <name evidence="5" type="primary">speE</name>
    <name evidence="8" type="ORF">DLK05_10485</name>
</gene>
<dbReference type="GO" id="GO:0008295">
    <property type="term" value="P:spermidine biosynthetic process"/>
    <property type="evidence" value="ECO:0007669"/>
    <property type="project" value="UniProtKB-UniRule"/>
</dbReference>
<dbReference type="OrthoDB" id="9793120at2"/>
<dbReference type="NCBIfam" id="NF002956">
    <property type="entry name" value="PRK03612.1"/>
    <property type="match status" value="1"/>
</dbReference>
<evidence type="ECO:0000256" key="6">
    <source>
        <dbReference type="PROSITE-ProRule" id="PRU00354"/>
    </source>
</evidence>
<dbReference type="InterPro" id="IPR029063">
    <property type="entry name" value="SAM-dependent_MTases_sf"/>
</dbReference>
<dbReference type="PROSITE" id="PS01330">
    <property type="entry name" value="PABS_1"/>
    <property type="match status" value="1"/>
</dbReference>
<feature type="active site" description="Proton acceptor" evidence="5 6">
    <location>
        <position position="366"/>
    </location>
</feature>
<feature type="transmembrane region" description="Helical" evidence="5">
    <location>
        <begin position="143"/>
        <end position="165"/>
    </location>
</feature>
<dbReference type="Gene3D" id="3.40.50.150">
    <property type="entry name" value="Vaccinia Virus protein VP39"/>
    <property type="match status" value="1"/>
</dbReference>
<keyword evidence="5" id="KW-0472">Membrane</keyword>
<dbReference type="GO" id="GO:0004766">
    <property type="term" value="F:spermidine synthase activity"/>
    <property type="evidence" value="ECO:0007669"/>
    <property type="project" value="UniProtKB-UniRule"/>
</dbReference>
<dbReference type="EMBL" id="RJJX01000012">
    <property type="protein sequence ID" value="RUT78062.1"/>
    <property type="molecule type" value="Genomic_DNA"/>
</dbReference>
<feature type="binding site" evidence="5">
    <location>
        <position position="314"/>
    </location>
    <ligand>
        <name>S-methyl-5'-thioadenosine</name>
        <dbReference type="ChEBI" id="CHEBI:17509"/>
    </ligand>
</feature>
<evidence type="ECO:0000256" key="5">
    <source>
        <dbReference type="HAMAP-Rule" id="MF_00198"/>
    </source>
</evidence>
<dbReference type="InterPro" id="IPR030373">
    <property type="entry name" value="PABS_CS"/>
</dbReference>
<dbReference type="InterPro" id="IPR030374">
    <property type="entry name" value="PABS"/>
</dbReference>
<keyword evidence="9" id="KW-1185">Reference proteome</keyword>
<comment type="subcellular location">
    <subcellularLocation>
        <location evidence="5">Cell membrane</location>
        <topology evidence="5">Multi-pass membrane protein</topology>
    </subcellularLocation>
</comment>
<feature type="binding site" evidence="5">
    <location>
        <position position="240"/>
    </location>
    <ligand>
        <name>S-methyl-5'-thioadenosine</name>
        <dbReference type="ChEBI" id="CHEBI:17509"/>
    </ligand>
</feature>
<feature type="binding site" evidence="5">
    <location>
        <begin position="348"/>
        <end position="349"/>
    </location>
    <ligand>
        <name>S-methyl-5'-thioadenosine</name>
        <dbReference type="ChEBI" id="CHEBI:17509"/>
    </ligand>
</feature>